<reference evidence="10 11" key="1">
    <citation type="journal article" date="2018" name="Nat. Ecol. Evol.">
        <title>Shark genomes provide insights into elasmobranch evolution and the origin of vertebrates.</title>
        <authorList>
            <person name="Hara Y"/>
            <person name="Yamaguchi K"/>
            <person name="Onimaru K"/>
            <person name="Kadota M"/>
            <person name="Koyanagi M"/>
            <person name="Keeley SD"/>
            <person name="Tatsumi K"/>
            <person name="Tanaka K"/>
            <person name="Motone F"/>
            <person name="Kageyama Y"/>
            <person name="Nozu R"/>
            <person name="Adachi N"/>
            <person name="Nishimura O"/>
            <person name="Nakagawa R"/>
            <person name="Tanegashima C"/>
            <person name="Kiyatake I"/>
            <person name="Matsumoto R"/>
            <person name="Murakumo K"/>
            <person name="Nishida K"/>
            <person name="Terakita A"/>
            <person name="Kuratani S"/>
            <person name="Sato K"/>
            <person name="Hyodo S Kuraku.S."/>
        </authorList>
    </citation>
    <scope>NUCLEOTIDE SEQUENCE [LARGE SCALE GENOMIC DNA]</scope>
</reference>
<keyword evidence="6" id="KW-0028">Amino-acid biosynthesis</keyword>
<comment type="caution">
    <text evidence="10">The sequence shown here is derived from an EMBL/GenBank/DDBJ whole genome shotgun (WGS) entry which is preliminary data.</text>
</comment>
<dbReference type="SUPFAM" id="SSF141734">
    <property type="entry name" value="HisI-like"/>
    <property type="match status" value="1"/>
</dbReference>
<evidence type="ECO:0000256" key="3">
    <source>
        <dbReference type="ARBA" id="ARBA00012721"/>
    </source>
</evidence>
<dbReference type="InterPro" id="IPR038019">
    <property type="entry name" value="PRib_AMP_CycHydrolase_sf"/>
</dbReference>
<dbReference type="FunFam" id="3.10.20.810:FF:000001">
    <property type="entry name" value="Histidine biosynthesis bifunctional protein HisIE"/>
    <property type="match status" value="1"/>
</dbReference>
<keyword evidence="7" id="KW-0378">Hydrolase</keyword>
<dbReference type="Pfam" id="PF01502">
    <property type="entry name" value="PRA-CH"/>
    <property type="match status" value="1"/>
</dbReference>
<evidence type="ECO:0000256" key="2">
    <source>
        <dbReference type="ARBA" id="ARBA00005169"/>
    </source>
</evidence>
<dbReference type="GO" id="GO:0000105">
    <property type="term" value="P:L-histidine biosynthetic process"/>
    <property type="evidence" value="ECO:0007669"/>
    <property type="project" value="UniProtKB-UniPathway"/>
</dbReference>
<dbReference type="Gene3D" id="4.10.80.70">
    <property type="match status" value="1"/>
</dbReference>
<dbReference type="InterPro" id="IPR002496">
    <property type="entry name" value="PRib_AMP_CycHydrolase_dom"/>
</dbReference>
<dbReference type="NCBIfam" id="NF000768">
    <property type="entry name" value="PRK00051.1"/>
    <property type="match status" value="1"/>
</dbReference>
<evidence type="ECO:0000313" key="10">
    <source>
        <dbReference type="EMBL" id="GCC48009.1"/>
    </source>
</evidence>
<name>A0A401TZD9_CHIPU</name>
<dbReference type="GO" id="GO:0004635">
    <property type="term" value="F:phosphoribosyl-AMP cyclohydrolase activity"/>
    <property type="evidence" value="ECO:0007669"/>
    <property type="project" value="UniProtKB-EC"/>
</dbReference>
<dbReference type="PANTHER" id="PTHR42945:SF1">
    <property type="entry name" value="HISTIDINE BIOSYNTHESIS BIFUNCTIONAL PROTEIN HIS7"/>
    <property type="match status" value="1"/>
</dbReference>
<proteinExistence type="inferred from homology"/>
<dbReference type="OrthoDB" id="4338at2759"/>
<dbReference type="HAMAP" id="MF_01021">
    <property type="entry name" value="HisI"/>
    <property type="match status" value="1"/>
</dbReference>
<sequence>MARRPSPAASPACSATIRRSSSVSCPWCEDRTGNLAFSRARFAVSASTHDHDREEGLDFRPKFDATGLVTCVATDVATGDVLMVAHMNDEALRKTIATGEGWYFSRSRNALWRKGESSGQTQRVVEIRMDCDQDAVWLKVEQIGAACHTGRRSCFYRAVKGEGGAVSLSFVDAERLFDPAQ</sequence>
<protein>
    <recommendedName>
        <fullName evidence="4">Histidine biosynthesis bifunctional protein HisIE</fullName>
        <ecNumber evidence="3">3.5.4.19</ecNumber>
    </recommendedName>
</protein>
<dbReference type="Gene3D" id="3.10.20.810">
    <property type="entry name" value="Phosphoribosyl-AMP cyclohydrolase"/>
    <property type="match status" value="1"/>
</dbReference>
<evidence type="ECO:0000256" key="7">
    <source>
        <dbReference type="ARBA" id="ARBA00022801"/>
    </source>
</evidence>
<evidence type="ECO:0000313" key="11">
    <source>
        <dbReference type="Proteomes" id="UP000287033"/>
    </source>
</evidence>
<feature type="non-terminal residue" evidence="10">
    <location>
        <position position="181"/>
    </location>
</feature>
<comment type="catalytic activity">
    <reaction evidence="1">
        <text>1-(5-phospho-beta-D-ribosyl)-5'-AMP + H2O = 1-(5-phospho-beta-D-ribosyl)-5-[(5-phospho-beta-D-ribosylamino)methylideneamino]imidazole-4-carboxamide</text>
        <dbReference type="Rhea" id="RHEA:20049"/>
        <dbReference type="ChEBI" id="CHEBI:15377"/>
        <dbReference type="ChEBI" id="CHEBI:58435"/>
        <dbReference type="ChEBI" id="CHEBI:59457"/>
        <dbReference type="EC" id="3.5.4.19"/>
    </reaction>
</comment>
<evidence type="ECO:0000259" key="9">
    <source>
        <dbReference type="Pfam" id="PF01502"/>
    </source>
</evidence>
<dbReference type="UniPathway" id="UPA00031">
    <property type="reaction ID" value="UER00008"/>
</dbReference>
<evidence type="ECO:0000256" key="8">
    <source>
        <dbReference type="ARBA" id="ARBA00023102"/>
    </source>
</evidence>
<dbReference type="GO" id="GO:0004636">
    <property type="term" value="F:phosphoribosyl-ATP diphosphatase activity"/>
    <property type="evidence" value="ECO:0007669"/>
    <property type="project" value="UniProtKB-ARBA"/>
</dbReference>
<keyword evidence="11" id="KW-1185">Reference proteome</keyword>
<dbReference type="Proteomes" id="UP000287033">
    <property type="component" value="Unassembled WGS sequence"/>
</dbReference>
<evidence type="ECO:0000256" key="6">
    <source>
        <dbReference type="ARBA" id="ARBA00022605"/>
    </source>
</evidence>
<gene>
    <name evidence="10" type="ORF">chiPu_0031872</name>
</gene>
<organism evidence="10 11">
    <name type="scientific">Chiloscyllium punctatum</name>
    <name type="common">Brownbanded bambooshark</name>
    <name type="synonym">Hemiscyllium punctatum</name>
    <dbReference type="NCBI Taxonomy" id="137246"/>
    <lineage>
        <taxon>Eukaryota</taxon>
        <taxon>Metazoa</taxon>
        <taxon>Chordata</taxon>
        <taxon>Craniata</taxon>
        <taxon>Vertebrata</taxon>
        <taxon>Chondrichthyes</taxon>
        <taxon>Elasmobranchii</taxon>
        <taxon>Galeomorphii</taxon>
        <taxon>Galeoidea</taxon>
        <taxon>Orectolobiformes</taxon>
        <taxon>Hemiscylliidae</taxon>
        <taxon>Chiloscyllium</taxon>
    </lineage>
</organism>
<dbReference type="EC" id="3.5.4.19" evidence="3"/>
<accession>A0A401TZD9</accession>
<evidence type="ECO:0000256" key="5">
    <source>
        <dbReference type="ARBA" id="ARBA00022490"/>
    </source>
</evidence>
<keyword evidence="8" id="KW-0368">Histidine biosynthesis</keyword>
<evidence type="ECO:0000256" key="4">
    <source>
        <dbReference type="ARBA" id="ARBA00017720"/>
    </source>
</evidence>
<dbReference type="AlphaFoldDB" id="A0A401TZD9"/>
<keyword evidence="5" id="KW-0963">Cytoplasm</keyword>
<dbReference type="InterPro" id="IPR026660">
    <property type="entry name" value="PRA-CH"/>
</dbReference>
<dbReference type="STRING" id="137246.A0A401TZD9"/>
<dbReference type="EMBL" id="BEZZ01221128">
    <property type="protein sequence ID" value="GCC48009.1"/>
    <property type="molecule type" value="Genomic_DNA"/>
</dbReference>
<feature type="domain" description="Phosphoribosyl-AMP cyclohydrolase" evidence="9">
    <location>
        <begin position="83"/>
        <end position="156"/>
    </location>
</feature>
<comment type="pathway">
    <text evidence="2">Amino-acid biosynthesis; L-histidine biosynthesis; L-histidine from 5-phospho-alpha-D-ribose 1-diphosphate: step 3/9.</text>
</comment>
<dbReference type="PANTHER" id="PTHR42945">
    <property type="entry name" value="HISTIDINE BIOSYNTHESIS BIFUNCTIONAL PROTEIN"/>
    <property type="match status" value="1"/>
</dbReference>
<evidence type="ECO:0000256" key="1">
    <source>
        <dbReference type="ARBA" id="ARBA00000024"/>
    </source>
</evidence>